<evidence type="ECO:0000313" key="2">
    <source>
        <dbReference type="EMBL" id="GAD82037.1"/>
    </source>
</evidence>
<dbReference type="STRING" id="1824.SAMN05444423_106197"/>
<dbReference type="RefSeq" id="WP_022565620.1">
    <property type="nucleotide sequence ID" value="NZ_BAFO02000005.1"/>
</dbReference>
<comment type="caution">
    <text evidence="2">The sequence shown here is derived from an EMBL/GenBank/DDBJ whole genome shotgun (WGS) entry which is preliminary data.</text>
</comment>
<evidence type="ECO:0000313" key="3">
    <source>
        <dbReference type="Proteomes" id="UP000017048"/>
    </source>
</evidence>
<keyword evidence="3" id="KW-1185">Reference proteome</keyword>
<accession>U5E374</accession>
<dbReference type="GeneID" id="91518696"/>
<evidence type="ECO:0000256" key="1">
    <source>
        <dbReference type="SAM" id="MobiDB-lite"/>
    </source>
</evidence>
<proteinExistence type="predicted"/>
<dbReference type="Proteomes" id="UP000017048">
    <property type="component" value="Unassembled WGS sequence"/>
</dbReference>
<reference evidence="2 3" key="1">
    <citation type="journal article" date="2014" name="BMC Genomics">
        <title>Genome based analysis of type-I polyketide synthase and nonribosomal peptide synthetase gene clusters in seven strains of five representative Nocardia species.</title>
        <authorList>
            <person name="Komaki H."/>
            <person name="Ichikawa N."/>
            <person name="Hosoyama A."/>
            <person name="Takahashi-Nakaguchi A."/>
            <person name="Matsuzawa T."/>
            <person name="Suzuki K."/>
            <person name="Fujita N."/>
            <person name="Gonoi T."/>
        </authorList>
    </citation>
    <scope>NUCLEOTIDE SEQUENCE [LARGE SCALE GENOMIC DNA]</scope>
    <source>
        <strain evidence="2 3">NBRC 15531</strain>
    </source>
</reference>
<organism evidence="2 3">
    <name type="scientific">Nocardia asteroides NBRC 15531</name>
    <dbReference type="NCBI Taxonomy" id="1110697"/>
    <lineage>
        <taxon>Bacteria</taxon>
        <taxon>Bacillati</taxon>
        <taxon>Actinomycetota</taxon>
        <taxon>Actinomycetes</taxon>
        <taxon>Mycobacteriales</taxon>
        <taxon>Nocardiaceae</taxon>
        <taxon>Nocardia</taxon>
    </lineage>
</organism>
<feature type="region of interest" description="Disordered" evidence="1">
    <location>
        <begin position="42"/>
        <end position="66"/>
    </location>
</feature>
<sequence length="66" mass="7132">MPFDPVRVGVLQAVAESGPLRAGEIAERLDALPSSIRLITDWAQAGPTQQQRASKRRTGGFGWSRA</sequence>
<name>U5E374_NOCAS</name>
<dbReference type="OrthoDB" id="5148120at2"/>
<protein>
    <submittedName>
        <fullName evidence="2">Uncharacterized protein</fullName>
    </submittedName>
</protein>
<gene>
    <name evidence="2" type="ORF">NCAST_05_04740</name>
</gene>
<dbReference type="AlphaFoldDB" id="U5E374"/>
<dbReference type="EMBL" id="BAFO02000005">
    <property type="protein sequence ID" value="GAD82037.1"/>
    <property type="molecule type" value="Genomic_DNA"/>
</dbReference>
<dbReference type="eggNOG" id="COG1846">
    <property type="taxonomic scope" value="Bacteria"/>
</dbReference>